<sequence>MNLVFEAVKFGVIECTDMEAVVVVVVVNRKIEMKKKNKVMTHEAKVMALARFSLGGARTRVDLRTTASSNAMLCISWVLQHNTLATNNVM</sequence>
<dbReference type="AlphaFoldDB" id="A0A7J6EN47"/>
<dbReference type="Proteomes" id="UP000583929">
    <property type="component" value="Unassembled WGS sequence"/>
</dbReference>
<dbReference type="Proteomes" id="UP000525078">
    <property type="component" value="Unassembled WGS sequence"/>
</dbReference>
<name>A0A7J6EN47_CANSA</name>
<evidence type="ECO:0000313" key="1">
    <source>
        <dbReference type="EMBL" id="KAF4359100.1"/>
    </source>
</evidence>
<dbReference type="EMBL" id="JAATIQ010000165">
    <property type="protein sequence ID" value="KAF4375046.1"/>
    <property type="molecule type" value="Genomic_DNA"/>
</dbReference>
<keyword evidence="4" id="KW-1185">Reference proteome</keyword>
<reference evidence="3 4" key="1">
    <citation type="journal article" date="2020" name="bioRxiv">
        <title>Sequence and annotation of 42 cannabis genomes reveals extensive copy number variation in cannabinoid synthesis and pathogen resistance genes.</title>
        <authorList>
            <person name="Mckernan K.J."/>
            <person name="Helbert Y."/>
            <person name="Kane L.T."/>
            <person name="Ebling H."/>
            <person name="Zhang L."/>
            <person name="Liu B."/>
            <person name="Eaton Z."/>
            <person name="Mclaughlin S."/>
            <person name="Kingan S."/>
            <person name="Baybayan P."/>
            <person name="Concepcion G."/>
            <person name="Jordan M."/>
            <person name="Riva A."/>
            <person name="Barbazuk W."/>
            <person name="Harkins T."/>
        </authorList>
    </citation>
    <scope>NUCLEOTIDE SEQUENCE [LARGE SCALE GENOMIC DNA]</scope>
    <source>
        <strain evidence="3 4">cv. Jamaican Lion 4</strain>
        <strain evidence="2">Father</strain>
        <strain evidence="1">Mother</strain>
        <tissue evidence="1">Leaf</tissue>
    </source>
</reference>
<accession>A0A7J6EN47</accession>
<organism evidence="1 3">
    <name type="scientific">Cannabis sativa</name>
    <name type="common">Hemp</name>
    <name type="synonym">Marijuana</name>
    <dbReference type="NCBI Taxonomy" id="3483"/>
    <lineage>
        <taxon>Eukaryota</taxon>
        <taxon>Viridiplantae</taxon>
        <taxon>Streptophyta</taxon>
        <taxon>Embryophyta</taxon>
        <taxon>Tracheophyta</taxon>
        <taxon>Spermatophyta</taxon>
        <taxon>Magnoliopsida</taxon>
        <taxon>eudicotyledons</taxon>
        <taxon>Gunneridae</taxon>
        <taxon>Pentapetalae</taxon>
        <taxon>rosids</taxon>
        <taxon>fabids</taxon>
        <taxon>Rosales</taxon>
        <taxon>Cannabaceae</taxon>
        <taxon>Cannabis</taxon>
    </lineage>
</organism>
<evidence type="ECO:0000313" key="4">
    <source>
        <dbReference type="Proteomes" id="UP000583929"/>
    </source>
</evidence>
<proteinExistence type="predicted"/>
<dbReference type="EMBL" id="JAATIP010000218">
    <property type="protein sequence ID" value="KAF4359100.1"/>
    <property type="molecule type" value="Genomic_DNA"/>
</dbReference>
<gene>
    <name evidence="1" type="ORF">F8388_005209</name>
    <name evidence="2" type="ORF">G4B88_004797</name>
</gene>
<comment type="caution">
    <text evidence="1">The sequence shown here is derived from an EMBL/GenBank/DDBJ whole genome shotgun (WGS) entry which is preliminary data.</text>
</comment>
<evidence type="ECO:0000313" key="3">
    <source>
        <dbReference type="Proteomes" id="UP000525078"/>
    </source>
</evidence>
<evidence type="ECO:0000313" key="2">
    <source>
        <dbReference type="EMBL" id="KAF4375046.1"/>
    </source>
</evidence>
<protein>
    <submittedName>
        <fullName evidence="1">Uncharacterized protein</fullName>
    </submittedName>
</protein>